<evidence type="ECO:0000259" key="7">
    <source>
        <dbReference type="PROSITE" id="PS51032"/>
    </source>
</evidence>
<organism evidence="8 9">
    <name type="scientific">Amborella trichopoda</name>
    <dbReference type="NCBI Taxonomy" id="13333"/>
    <lineage>
        <taxon>Eukaryota</taxon>
        <taxon>Viridiplantae</taxon>
        <taxon>Streptophyta</taxon>
        <taxon>Embryophyta</taxon>
        <taxon>Tracheophyta</taxon>
        <taxon>Spermatophyta</taxon>
        <taxon>Magnoliopsida</taxon>
        <taxon>Amborellales</taxon>
        <taxon>Amborellaceae</taxon>
        <taxon>Amborella</taxon>
    </lineage>
</organism>
<feature type="region of interest" description="Disordered" evidence="6">
    <location>
        <begin position="116"/>
        <end position="156"/>
    </location>
</feature>
<feature type="compositionally biased region" description="Polar residues" evidence="6">
    <location>
        <begin position="129"/>
        <end position="143"/>
    </location>
</feature>
<dbReference type="GO" id="GO:0003700">
    <property type="term" value="F:DNA-binding transcription factor activity"/>
    <property type="evidence" value="ECO:0007669"/>
    <property type="project" value="InterPro"/>
</dbReference>
<dbReference type="GO" id="GO:0005634">
    <property type="term" value="C:nucleus"/>
    <property type="evidence" value="ECO:0007669"/>
    <property type="project" value="UniProtKB-SubCell"/>
</dbReference>
<dbReference type="EMBL" id="KI394358">
    <property type="protein sequence ID" value="ERN03180.1"/>
    <property type="molecule type" value="Genomic_DNA"/>
</dbReference>
<dbReference type="GO" id="GO:0009873">
    <property type="term" value="P:ethylene-activated signaling pathway"/>
    <property type="evidence" value="ECO:0007669"/>
    <property type="project" value="InterPro"/>
</dbReference>
<dbReference type="OMA" id="EGYECED"/>
<dbReference type="InterPro" id="IPR016177">
    <property type="entry name" value="DNA-bd_dom_sf"/>
</dbReference>
<dbReference type="InterPro" id="IPR001471">
    <property type="entry name" value="AP2/ERF_dom"/>
</dbReference>
<evidence type="ECO:0000313" key="9">
    <source>
        <dbReference type="Proteomes" id="UP000017836"/>
    </source>
</evidence>
<feature type="compositionally biased region" description="Polar residues" evidence="6">
    <location>
        <begin position="32"/>
        <end position="51"/>
    </location>
</feature>
<dbReference type="PRINTS" id="PR00367">
    <property type="entry name" value="ETHRSPELEMNT"/>
</dbReference>
<dbReference type="OrthoDB" id="1930411at2759"/>
<keyword evidence="9" id="KW-1185">Reference proteome</keyword>
<dbReference type="PANTHER" id="PTHR31190">
    <property type="entry name" value="DNA-BINDING DOMAIN"/>
    <property type="match status" value="1"/>
</dbReference>
<dbReference type="FunFam" id="3.30.730.10:FF:000001">
    <property type="entry name" value="Ethylene-responsive transcription factor 2"/>
    <property type="match status" value="1"/>
</dbReference>
<evidence type="ECO:0000256" key="1">
    <source>
        <dbReference type="ARBA" id="ARBA00004123"/>
    </source>
</evidence>
<feature type="compositionally biased region" description="Basic and acidic residues" evidence="6">
    <location>
        <begin position="215"/>
        <end position="225"/>
    </location>
</feature>
<proteinExistence type="predicted"/>
<dbReference type="InterPro" id="IPR044808">
    <property type="entry name" value="ERF_plant"/>
</dbReference>
<dbReference type="SUPFAM" id="SSF54171">
    <property type="entry name" value="DNA-binding domain"/>
    <property type="match status" value="1"/>
</dbReference>
<keyword evidence="2" id="KW-0805">Transcription regulation</keyword>
<dbReference type="HOGENOM" id="CLU_054468_2_1_1"/>
<dbReference type="InterPro" id="IPR036955">
    <property type="entry name" value="AP2/ERF_dom_sf"/>
</dbReference>
<evidence type="ECO:0000256" key="5">
    <source>
        <dbReference type="ARBA" id="ARBA00023242"/>
    </source>
</evidence>
<keyword evidence="5" id="KW-0539">Nucleus</keyword>
<name>W1P889_AMBTC</name>
<reference evidence="9" key="1">
    <citation type="journal article" date="2013" name="Science">
        <title>The Amborella genome and the evolution of flowering plants.</title>
        <authorList>
            <consortium name="Amborella Genome Project"/>
        </authorList>
    </citation>
    <scope>NUCLEOTIDE SEQUENCE [LARGE SCALE GENOMIC DNA]</scope>
</reference>
<dbReference type="PANTHER" id="PTHR31190:SF376">
    <property type="entry name" value="EREB-LIKE PROTEIN"/>
    <property type="match status" value="1"/>
</dbReference>
<comment type="subcellular location">
    <subcellularLocation>
        <location evidence="1">Nucleus</location>
    </subcellularLocation>
</comment>
<dbReference type="PROSITE" id="PS51032">
    <property type="entry name" value="AP2_ERF"/>
    <property type="match status" value="1"/>
</dbReference>
<dbReference type="AlphaFoldDB" id="W1P889"/>
<feature type="domain" description="AP2/ERF" evidence="7">
    <location>
        <begin position="60"/>
        <end position="117"/>
    </location>
</feature>
<dbReference type="Proteomes" id="UP000017836">
    <property type="component" value="Unassembled WGS sequence"/>
</dbReference>
<dbReference type="Gene3D" id="3.30.730.10">
    <property type="entry name" value="AP2/ERF domain"/>
    <property type="match status" value="1"/>
</dbReference>
<evidence type="ECO:0000313" key="8">
    <source>
        <dbReference type="EMBL" id="ERN03180.1"/>
    </source>
</evidence>
<sequence length="300" mass="32878">MCGGAIISDFISRSRSTVCGYRYNKDEIQTQSVSLSSNKRPFSSGDSTVSQGGKRKRKNLYRGIRQRPWGKWAAEIRDPRKGVRVWLGTFNTAEEAARAYDAEAREIRGSKAKLNFPFESPKRKPSVSEPRTLNFSSSNSYQGLNHHDNQSFDLGLNEQSNGSDLLLFSNNVQPFTTSELYGFDINNEASGLSVEVGSQSLASCSEMPPSPFPEPESKGSSEAKPEIKVAEAAEGEKNTAEKLSESLSAFESYMKFFDIPYLDGAATENAETIQEGVGASMELWSFDDAPFMAAPQAAGL</sequence>
<dbReference type="CDD" id="cd00018">
    <property type="entry name" value="AP2"/>
    <property type="match status" value="1"/>
</dbReference>
<protein>
    <recommendedName>
        <fullName evidence="7">AP2/ERF domain-containing protein</fullName>
    </recommendedName>
</protein>
<evidence type="ECO:0000256" key="3">
    <source>
        <dbReference type="ARBA" id="ARBA00023125"/>
    </source>
</evidence>
<evidence type="ECO:0000256" key="2">
    <source>
        <dbReference type="ARBA" id="ARBA00023015"/>
    </source>
</evidence>
<dbReference type="eggNOG" id="ENOG502QW91">
    <property type="taxonomic scope" value="Eukaryota"/>
</dbReference>
<gene>
    <name evidence="8" type="ORF">AMTR_s00003p00135920</name>
</gene>
<evidence type="ECO:0000256" key="6">
    <source>
        <dbReference type="SAM" id="MobiDB-lite"/>
    </source>
</evidence>
<dbReference type="KEGG" id="atr:18431317"/>
<feature type="region of interest" description="Disordered" evidence="6">
    <location>
        <begin position="200"/>
        <end position="225"/>
    </location>
</feature>
<dbReference type="Pfam" id="PF00847">
    <property type="entry name" value="AP2"/>
    <property type="match status" value="1"/>
</dbReference>
<dbReference type="Gramene" id="ERN03180">
    <property type="protein sequence ID" value="ERN03180"/>
    <property type="gene ID" value="AMTR_s00003p00135920"/>
</dbReference>
<dbReference type="SMART" id="SM00380">
    <property type="entry name" value="AP2"/>
    <property type="match status" value="1"/>
</dbReference>
<dbReference type="GO" id="GO:0003677">
    <property type="term" value="F:DNA binding"/>
    <property type="evidence" value="ECO:0007669"/>
    <property type="project" value="UniProtKB-KW"/>
</dbReference>
<keyword evidence="3" id="KW-0238">DNA-binding</keyword>
<keyword evidence="4" id="KW-0804">Transcription</keyword>
<accession>W1P889</accession>
<evidence type="ECO:0000256" key="4">
    <source>
        <dbReference type="ARBA" id="ARBA00023163"/>
    </source>
</evidence>
<feature type="region of interest" description="Disordered" evidence="6">
    <location>
        <begin position="32"/>
        <end position="60"/>
    </location>
</feature>